<keyword evidence="2" id="KW-0479">Metal-binding</keyword>
<gene>
    <name evidence="3" type="ORF">BCV69DRAFT_251426</name>
</gene>
<proteinExistence type="inferred from homology"/>
<protein>
    <submittedName>
        <fullName evidence="3">NGG1p interacting factor 3</fullName>
    </submittedName>
</protein>
<name>A0A316U4E1_9BASI</name>
<evidence type="ECO:0000256" key="1">
    <source>
        <dbReference type="ARBA" id="ARBA00006964"/>
    </source>
</evidence>
<dbReference type="RefSeq" id="XP_025346383.1">
    <property type="nucleotide sequence ID" value="XM_025490431.1"/>
</dbReference>
<feature type="binding site" evidence="2">
    <location>
        <position position="268"/>
    </location>
    <ligand>
        <name>a divalent metal cation</name>
        <dbReference type="ChEBI" id="CHEBI:60240"/>
        <label>1</label>
    </ligand>
</feature>
<dbReference type="GeneID" id="37012165"/>
<dbReference type="NCBIfam" id="TIGR00486">
    <property type="entry name" value="YbgI_SA1388"/>
    <property type="match status" value="1"/>
</dbReference>
<dbReference type="FunFam" id="3.40.1390.30:FF:000001">
    <property type="entry name" value="GTP cyclohydrolase 1 type 2"/>
    <property type="match status" value="1"/>
</dbReference>
<evidence type="ECO:0000256" key="2">
    <source>
        <dbReference type="PIRSR" id="PIRSR602678-1"/>
    </source>
</evidence>
<dbReference type="PANTHER" id="PTHR13799:SF13">
    <property type="entry name" value="NIF3-LIKE PROTEIN 1"/>
    <property type="match status" value="1"/>
</dbReference>
<dbReference type="STRING" id="1684307.A0A316U4E1"/>
<dbReference type="PANTHER" id="PTHR13799">
    <property type="entry name" value="NGG1 INTERACTING FACTOR 3"/>
    <property type="match status" value="1"/>
</dbReference>
<dbReference type="SUPFAM" id="SSF102705">
    <property type="entry name" value="NIF3 (NGG1p interacting factor 3)-like"/>
    <property type="match status" value="1"/>
</dbReference>
<feature type="binding site" evidence="2">
    <location>
        <position position="134"/>
    </location>
    <ligand>
        <name>a divalent metal cation</name>
        <dbReference type="ChEBI" id="CHEBI:60240"/>
        <label>1</label>
    </ligand>
</feature>
<dbReference type="InterPro" id="IPR036069">
    <property type="entry name" value="DUF34/NIF3_sf"/>
</dbReference>
<dbReference type="AlphaFoldDB" id="A0A316U4E1"/>
<dbReference type="Proteomes" id="UP000245942">
    <property type="component" value="Unassembled WGS sequence"/>
</dbReference>
<keyword evidence="4" id="KW-1185">Reference proteome</keyword>
<comment type="similarity">
    <text evidence="1">Belongs to the GTP cyclohydrolase I type 2/NIF3 family.</text>
</comment>
<dbReference type="Pfam" id="PF01784">
    <property type="entry name" value="DUF34_NIF3"/>
    <property type="match status" value="1"/>
</dbReference>
<feature type="binding site" evidence="2">
    <location>
        <position position="272"/>
    </location>
    <ligand>
        <name>a divalent metal cation</name>
        <dbReference type="ChEBI" id="CHEBI:60240"/>
        <label>1</label>
    </ligand>
</feature>
<dbReference type="EMBL" id="KZ819332">
    <property type="protein sequence ID" value="PWN19223.1"/>
    <property type="molecule type" value="Genomic_DNA"/>
</dbReference>
<dbReference type="InterPro" id="IPR002678">
    <property type="entry name" value="DUF34/NIF3"/>
</dbReference>
<feature type="binding site" evidence="2">
    <location>
        <position position="96"/>
    </location>
    <ligand>
        <name>a divalent metal cation</name>
        <dbReference type="ChEBI" id="CHEBI:60240"/>
        <label>1</label>
    </ligand>
</feature>
<organism evidence="3 4">
    <name type="scientific">Pseudomicrostroma glucosiphilum</name>
    <dbReference type="NCBI Taxonomy" id="1684307"/>
    <lineage>
        <taxon>Eukaryota</taxon>
        <taxon>Fungi</taxon>
        <taxon>Dikarya</taxon>
        <taxon>Basidiomycota</taxon>
        <taxon>Ustilaginomycotina</taxon>
        <taxon>Exobasidiomycetes</taxon>
        <taxon>Microstromatales</taxon>
        <taxon>Microstromatales incertae sedis</taxon>
        <taxon>Pseudomicrostroma</taxon>
    </lineage>
</organism>
<evidence type="ECO:0000313" key="4">
    <source>
        <dbReference type="Proteomes" id="UP000245942"/>
    </source>
</evidence>
<evidence type="ECO:0000313" key="3">
    <source>
        <dbReference type="EMBL" id="PWN19223.1"/>
    </source>
</evidence>
<sequence length="307" mass="32385">MSSSTSLSLSPSIEANQTLATLMRSMHRIAPLSLADSSWDNVGLLLEAPFPRSASSDKSGRASDIGKGVHLCIDLTTSVLSEVLQHPHISTILCYHPIIFRGLKTLTLSDPQQATLLRCAAEGISVYCPHTSLDAARGGINDWLAEGCKSSPSEAFSAAPAPCQKSKATSIPEGHEGAGMGRHFSLAEPVELITLVQRLKKHLGLEHVQVATPAGKESPMVQSIAVCAGSGGSVLAGDESDCWLTGEMSHHELLAATAAGRSVILTNHSNTERGYLSAVLKPRLEELAGGDLQVSVSEVDRDPLRVV</sequence>
<dbReference type="GO" id="GO:0046872">
    <property type="term" value="F:metal ion binding"/>
    <property type="evidence" value="ECO:0007669"/>
    <property type="project" value="UniProtKB-KW"/>
</dbReference>
<accession>A0A316U4E1</accession>
<dbReference type="Gene3D" id="3.40.1390.30">
    <property type="entry name" value="NIF3 (NGG1p interacting factor 3)-like"/>
    <property type="match status" value="1"/>
</dbReference>
<dbReference type="OrthoDB" id="3345469at2759"/>
<reference evidence="3 4" key="1">
    <citation type="journal article" date="2018" name="Mol. Biol. Evol.">
        <title>Broad Genomic Sampling Reveals a Smut Pathogenic Ancestry of the Fungal Clade Ustilaginomycotina.</title>
        <authorList>
            <person name="Kijpornyongpan T."/>
            <person name="Mondo S.J."/>
            <person name="Barry K."/>
            <person name="Sandor L."/>
            <person name="Lee J."/>
            <person name="Lipzen A."/>
            <person name="Pangilinan J."/>
            <person name="LaButti K."/>
            <person name="Hainaut M."/>
            <person name="Henrissat B."/>
            <person name="Grigoriev I.V."/>
            <person name="Spatafora J.W."/>
            <person name="Aime M.C."/>
        </authorList>
    </citation>
    <scope>NUCLEOTIDE SEQUENCE [LARGE SCALE GENOMIC DNA]</scope>
    <source>
        <strain evidence="3 4">MCA 4718</strain>
    </source>
</reference>
<dbReference type="GO" id="GO:0005739">
    <property type="term" value="C:mitochondrion"/>
    <property type="evidence" value="ECO:0007669"/>
    <property type="project" value="TreeGrafter"/>
</dbReference>